<dbReference type="GO" id="GO:0005737">
    <property type="term" value="C:cytoplasm"/>
    <property type="evidence" value="ECO:0007669"/>
    <property type="project" value="UniProtKB-SubCell"/>
</dbReference>
<evidence type="ECO:0000256" key="8">
    <source>
        <dbReference type="ARBA" id="ARBA00022679"/>
    </source>
</evidence>
<comment type="subcellular location">
    <subcellularLocation>
        <location evidence="3">Cytoplasm</location>
    </subcellularLocation>
    <subcellularLocation>
        <location evidence="2">Nucleus</location>
    </subcellularLocation>
</comment>
<dbReference type="InterPro" id="IPR019474">
    <property type="entry name" value="Ub_conjug_fac_E4_core"/>
</dbReference>
<sequence>MGQSSSQQQQQQQQQQSLQSQVQQQAQNFWAKKQEQAQKKIDSERIEDEIINEKEAFSQQQAQQQQQQYQEVNQIDDKEELVKIDQNSSQQLIKQEIIQQQVVDEQIEQYFENQVKEPQNELIQFTPEEVEHIWFSKIFKIDTYNQFMNERKVEFVPKDKVITIQYLIDELCYQFLTCTQFNEEEKFDYIIEVLTNITDVQIQDQVILFCEGTIEKSKYYDILNYMQGQLITCILYPEGLEWEKFDEDINKYDDKKNKRATIFYNRIFTSNQLLFCQQVVINLLEYLNTKVSVDDVQKFMDLMFKRELELIADWTIDSLDYPQQTLKLLQIIADYPNIMENILLNSWAYGKFKLIQIGKQFQFYSIIGRILSGSCFYTDSLTVIDKFFGDYNSMKIARDRFRTRIFNMNDEICNIFSKILKHKSNVIKMNFYNFISTIIALNLNLEKQFNQALQQQCCSPGMVFNLHYILLKIFNPWIDDQEKIHLRIKNIQKQMIIVLKEHPLFSNIYQNIDLLAPDLTPQQELLELETRVDPMTTMFLLTQRINHIVATNIDQFYYNRILSNLRDAAQQYGQESPQFKQILKQKMSFDAQILHPKTIQYTMQFLSFSSQLTMSFIDENNKPKYPYGLLPSSFVYDTHSFFVVYNNNDEILKHSNELVGCCEFAIFAMNTRYMANPHLRIKGIELFHIFDQGRMNRRGIVQPQSCDFIFRKNEKIEKHMIGGLLKVFIDCERTGEGNQFYEKFSFRYQFCKLIRFLLEKHQDIYKPLLNQTVEKEKEMFLAFANYYLNDMIFLLDECLSRMKKMKNLESQQQNKEQQQEYFKLQQELKTFTTFLQEYYKNIQVFSEVQPEAFLTDEIRDKLANNLNYTLEQLNGKQAIQYKTQSLESVKFDPKLIMGNVIELYINFSQNEKFLMQVVKDDRCFSIELFQVTINLLDKYNIIPYERIQQFRDLIFKLQEYEEKQKIINQLPDDVPEEFLDPLCYSLMTDPVKLPHSNVIVDRLTIKKQLLNQQIDPFDRTPLTIEMVIEQPELKQRIAKFIENLEKKKNKQQIKIVQEEN</sequence>
<dbReference type="GO" id="GO:0000151">
    <property type="term" value="C:ubiquitin ligase complex"/>
    <property type="evidence" value="ECO:0007669"/>
    <property type="project" value="InterPro"/>
</dbReference>
<dbReference type="SMART" id="SM00504">
    <property type="entry name" value="Ubox"/>
    <property type="match status" value="1"/>
</dbReference>
<dbReference type="PANTHER" id="PTHR13931">
    <property type="entry name" value="UBIQUITINATION FACTOR E4"/>
    <property type="match status" value="1"/>
</dbReference>
<dbReference type="Proteomes" id="UP000688137">
    <property type="component" value="Unassembled WGS sequence"/>
</dbReference>
<reference evidence="12" key="1">
    <citation type="submission" date="2021-01" db="EMBL/GenBank/DDBJ databases">
        <authorList>
            <consortium name="Genoscope - CEA"/>
            <person name="William W."/>
        </authorList>
    </citation>
    <scope>NUCLEOTIDE SEQUENCE</scope>
</reference>
<evidence type="ECO:0000256" key="10">
    <source>
        <dbReference type="ARBA" id="ARBA00023242"/>
    </source>
</evidence>
<name>A0A8S1MPL1_PARPR</name>
<evidence type="ECO:0000259" key="11">
    <source>
        <dbReference type="PROSITE" id="PS51698"/>
    </source>
</evidence>
<evidence type="ECO:0000256" key="2">
    <source>
        <dbReference type="ARBA" id="ARBA00004123"/>
    </source>
</evidence>
<comment type="similarity">
    <text evidence="5">Belongs to the ubiquitin conjugation factor E4 family.</text>
</comment>
<dbReference type="AlphaFoldDB" id="A0A8S1MPL1"/>
<keyword evidence="13" id="KW-1185">Reference proteome</keyword>
<comment type="catalytic activity">
    <reaction evidence="1">
        <text>S-ubiquitinyl-[E2 ubiquitin-conjugating enzyme]-L-cysteine + [acceptor protein]-L-lysine = [E2 ubiquitin-conjugating enzyme]-L-cysteine + N(6)-ubiquitinyl-[acceptor protein]-L-lysine.</text>
        <dbReference type="EC" id="2.3.2.27"/>
    </reaction>
</comment>
<evidence type="ECO:0000313" key="13">
    <source>
        <dbReference type="Proteomes" id="UP000688137"/>
    </source>
</evidence>
<dbReference type="GO" id="GO:0000209">
    <property type="term" value="P:protein polyubiquitination"/>
    <property type="evidence" value="ECO:0007669"/>
    <property type="project" value="TreeGrafter"/>
</dbReference>
<dbReference type="Pfam" id="PF04564">
    <property type="entry name" value="U-box"/>
    <property type="match status" value="1"/>
</dbReference>
<evidence type="ECO:0000256" key="7">
    <source>
        <dbReference type="ARBA" id="ARBA00022490"/>
    </source>
</evidence>
<organism evidence="12 13">
    <name type="scientific">Paramecium primaurelia</name>
    <dbReference type="NCBI Taxonomy" id="5886"/>
    <lineage>
        <taxon>Eukaryota</taxon>
        <taxon>Sar</taxon>
        <taxon>Alveolata</taxon>
        <taxon>Ciliophora</taxon>
        <taxon>Intramacronucleata</taxon>
        <taxon>Oligohymenophorea</taxon>
        <taxon>Peniculida</taxon>
        <taxon>Parameciidae</taxon>
        <taxon>Paramecium</taxon>
    </lineage>
</organism>
<keyword evidence="10" id="KW-0539">Nucleus</keyword>
<evidence type="ECO:0000256" key="9">
    <source>
        <dbReference type="ARBA" id="ARBA00022786"/>
    </source>
</evidence>
<dbReference type="PROSITE" id="PS51698">
    <property type="entry name" value="U_BOX"/>
    <property type="match status" value="1"/>
</dbReference>
<dbReference type="GO" id="GO:0034450">
    <property type="term" value="F:ubiquitin-ubiquitin ligase activity"/>
    <property type="evidence" value="ECO:0007669"/>
    <property type="project" value="InterPro"/>
</dbReference>
<dbReference type="EMBL" id="CAJJDM010000070">
    <property type="protein sequence ID" value="CAD8082170.1"/>
    <property type="molecule type" value="Genomic_DNA"/>
</dbReference>
<evidence type="ECO:0000256" key="6">
    <source>
        <dbReference type="ARBA" id="ARBA00012483"/>
    </source>
</evidence>
<dbReference type="InterPro" id="IPR045132">
    <property type="entry name" value="UBE4"/>
</dbReference>
<dbReference type="OMA" id="CEFAIFA"/>
<dbReference type="Pfam" id="PF10408">
    <property type="entry name" value="Ufd2P_core"/>
    <property type="match status" value="1"/>
</dbReference>
<gene>
    <name evidence="12" type="ORF">PPRIM_AZ9-3.1.T0670120</name>
</gene>
<comment type="pathway">
    <text evidence="4">Protein modification; protein ubiquitination.</text>
</comment>
<dbReference type="GO" id="GO:0006511">
    <property type="term" value="P:ubiquitin-dependent protein catabolic process"/>
    <property type="evidence" value="ECO:0007669"/>
    <property type="project" value="InterPro"/>
</dbReference>
<dbReference type="InterPro" id="IPR003613">
    <property type="entry name" value="Ubox_domain"/>
</dbReference>
<comment type="caution">
    <text evidence="12">The sequence shown here is derived from an EMBL/GenBank/DDBJ whole genome shotgun (WGS) entry which is preliminary data.</text>
</comment>
<keyword evidence="9" id="KW-0833">Ubl conjugation pathway</keyword>
<dbReference type="PANTHER" id="PTHR13931:SF2">
    <property type="entry name" value="UBIQUITIN CONJUGATION FACTOR E4 B"/>
    <property type="match status" value="1"/>
</dbReference>
<protein>
    <recommendedName>
        <fullName evidence="6">RING-type E3 ubiquitin transferase</fullName>
        <ecNumber evidence="6">2.3.2.27</ecNumber>
    </recommendedName>
</protein>
<accession>A0A8S1MPL1</accession>
<dbReference type="GO" id="GO:0036503">
    <property type="term" value="P:ERAD pathway"/>
    <property type="evidence" value="ECO:0007669"/>
    <property type="project" value="InterPro"/>
</dbReference>
<evidence type="ECO:0000256" key="4">
    <source>
        <dbReference type="ARBA" id="ARBA00004906"/>
    </source>
</evidence>
<evidence type="ECO:0000256" key="3">
    <source>
        <dbReference type="ARBA" id="ARBA00004496"/>
    </source>
</evidence>
<keyword evidence="7" id="KW-0963">Cytoplasm</keyword>
<feature type="domain" description="U-box" evidence="11">
    <location>
        <begin position="973"/>
        <end position="1047"/>
    </location>
</feature>
<keyword evidence="8" id="KW-0808">Transferase</keyword>
<proteinExistence type="inferred from homology"/>
<evidence type="ECO:0000256" key="1">
    <source>
        <dbReference type="ARBA" id="ARBA00000900"/>
    </source>
</evidence>
<dbReference type="GO" id="GO:0005634">
    <property type="term" value="C:nucleus"/>
    <property type="evidence" value="ECO:0007669"/>
    <property type="project" value="UniProtKB-SubCell"/>
</dbReference>
<evidence type="ECO:0000256" key="5">
    <source>
        <dbReference type="ARBA" id="ARBA00007434"/>
    </source>
</evidence>
<evidence type="ECO:0000313" key="12">
    <source>
        <dbReference type="EMBL" id="CAD8082170.1"/>
    </source>
</evidence>
<dbReference type="EC" id="2.3.2.27" evidence="6"/>
<dbReference type="FunFam" id="3.30.40.10:FF:000055">
    <property type="entry name" value="Ubiquitin conjugation factor e4 a"/>
    <property type="match status" value="1"/>
</dbReference>